<keyword evidence="3" id="KW-1185">Reference proteome</keyword>
<organism evidence="2 3">
    <name type="scientific">Ameca splendens</name>
    <dbReference type="NCBI Taxonomy" id="208324"/>
    <lineage>
        <taxon>Eukaryota</taxon>
        <taxon>Metazoa</taxon>
        <taxon>Chordata</taxon>
        <taxon>Craniata</taxon>
        <taxon>Vertebrata</taxon>
        <taxon>Euteleostomi</taxon>
        <taxon>Actinopterygii</taxon>
        <taxon>Neopterygii</taxon>
        <taxon>Teleostei</taxon>
        <taxon>Neoteleostei</taxon>
        <taxon>Acanthomorphata</taxon>
        <taxon>Ovalentaria</taxon>
        <taxon>Atherinomorphae</taxon>
        <taxon>Cyprinodontiformes</taxon>
        <taxon>Goodeidae</taxon>
        <taxon>Ameca</taxon>
    </lineage>
</organism>
<reference evidence="2 3" key="1">
    <citation type="submission" date="2021-06" db="EMBL/GenBank/DDBJ databases">
        <authorList>
            <person name="Palmer J.M."/>
        </authorList>
    </citation>
    <scope>NUCLEOTIDE SEQUENCE [LARGE SCALE GENOMIC DNA]</scope>
    <source>
        <strain evidence="2 3">AS_MEX2019</strain>
        <tissue evidence="2">Muscle</tissue>
    </source>
</reference>
<protein>
    <submittedName>
        <fullName evidence="2">Uncharacterized protein</fullName>
    </submittedName>
</protein>
<feature type="region of interest" description="Disordered" evidence="1">
    <location>
        <begin position="1"/>
        <end position="58"/>
    </location>
</feature>
<name>A0ABV0YTN7_9TELE</name>
<evidence type="ECO:0000256" key="1">
    <source>
        <dbReference type="SAM" id="MobiDB-lite"/>
    </source>
</evidence>
<gene>
    <name evidence="2" type="ORF">AMECASPLE_030354</name>
</gene>
<evidence type="ECO:0000313" key="3">
    <source>
        <dbReference type="Proteomes" id="UP001469553"/>
    </source>
</evidence>
<feature type="compositionally biased region" description="Basic and acidic residues" evidence="1">
    <location>
        <begin position="16"/>
        <end position="34"/>
    </location>
</feature>
<proteinExistence type="predicted"/>
<feature type="compositionally biased region" description="Basic residues" evidence="1">
    <location>
        <begin position="1"/>
        <end position="12"/>
    </location>
</feature>
<dbReference type="Proteomes" id="UP001469553">
    <property type="component" value="Unassembled WGS sequence"/>
</dbReference>
<dbReference type="EMBL" id="JAHRIP010041228">
    <property type="protein sequence ID" value="MEQ2297004.1"/>
    <property type="molecule type" value="Genomic_DNA"/>
</dbReference>
<evidence type="ECO:0000313" key="2">
    <source>
        <dbReference type="EMBL" id="MEQ2297004.1"/>
    </source>
</evidence>
<comment type="caution">
    <text evidence="2">The sequence shown here is derived from an EMBL/GenBank/DDBJ whole genome shotgun (WGS) entry which is preliminary data.</text>
</comment>
<accession>A0ABV0YTN7</accession>
<sequence length="91" mass="10308">MTRKSCGKKNSSRGKQGRDYRVFDGRQHLGEKKDRKLRLNATFSSSAKQSPEPESALQRECKVPAHRGKYGFCGDDASTFVCHMFLHVCDI</sequence>